<accession>A0AAV5FYK9</accession>
<dbReference type="EMBL" id="BQKI01000199">
    <property type="protein sequence ID" value="GJN40814.1"/>
    <property type="molecule type" value="Genomic_DNA"/>
</dbReference>
<reference evidence="2" key="1">
    <citation type="journal article" date="2018" name="DNA Res.">
        <title>Multiple hybrid de novo genome assembly of finger millet, an orphan allotetraploid crop.</title>
        <authorList>
            <person name="Hatakeyama M."/>
            <person name="Aluri S."/>
            <person name="Balachadran M.T."/>
            <person name="Sivarajan S.R."/>
            <person name="Patrignani A."/>
            <person name="Gruter S."/>
            <person name="Poveda L."/>
            <person name="Shimizu-Inatsugi R."/>
            <person name="Baeten J."/>
            <person name="Francoijs K.J."/>
            <person name="Nataraja K.N."/>
            <person name="Reddy Y.A.N."/>
            <person name="Phadnis S."/>
            <person name="Ravikumar R.L."/>
            <person name="Schlapbach R."/>
            <person name="Sreeman S.M."/>
            <person name="Shimizu K.K."/>
        </authorList>
    </citation>
    <scope>NUCLEOTIDE SEQUENCE</scope>
</reference>
<dbReference type="AlphaFoldDB" id="A0AAV5FYK9"/>
<gene>
    <name evidence="2" type="primary">gn00117</name>
    <name evidence="2" type="ORF">PR202_gn00117</name>
</gene>
<dbReference type="Proteomes" id="UP001054889">
    <property type="component" value="Unassembled WGS sequence"/>
</dbReference>
<organism evidence="2 3">
    <name type="scientific">Eleusine coracana subsp. coracana</name>
    <dbReference type="NCBI Taxonomy" id="191504"/>
    <lineage>
        <taxon>Eukaryota</taxon>
        <taxon>Viridiplantae</taxon>
        <taxon>Streptophyta</taxon>
        <taxon>Embryophyta</taxon>
        <taxon>Tracheophyta</taxon>
        <taxon>Spermatophyta</taxon>
        <taxon>Magnoliopsida</taxon>
        <taxon>Liliopsida</taxon>
        <taxon>Poales</taxon>
        <taxon>Poaceae</taxon>
        <taxon>PACMAD clade</taxon>
        <taxon>Chloridoideae</taxon>
        <taxon>Cynodonteae</taxon>
        <taxon>Eleusininae</taxon>
        <taxon>Eleusine</taxon>
    </lineage>
</organism>
<feature type="region of interest" description="Disordered" evidence="1">
    <location>
        <begin position="1"/>
        <end position="59"/>
    </location>
</feature>
<sequence>MGLPFEQWREDEAEGGKDGAPSGCRTPGGSSGQQQQKQECPAAPRKRRPAPAAGQQRREYYTGADVEEFFAAHNL</sequence>
<reference evidence="2" key="2">
    <citation type="submission" date="2021-12" db="EMBL/GenBank/DDBJ databases">
        <title>Resequencing data analysis of finger millet.</title>
        <authorList>
            <person name="Hatakeyama M."/>
            <person name="Aluri S."/>
            <person name="Balachadran M.T."/>
            <person name="Sivarajan S.R."/>
            <person name="Poveda L."/>
            <person name="Shimizu-Inatsugi R."/>
            <person name="Schlapbach R."/>
            <person name="Sreeman S.M."/>
            <person name="Shimizu K.K."/>
        </authorList>
    </citation>
    <scope>NUCLEOTIDE SEQUENCE</scope>
</reference>
<proteinExistence type="predicted"/>
<keyword evidence="3" id="KW-1185">Reference proteome</keyword>
<feature type="compositionally biased region" description="Low complexity" evidence="1">
    <location>
        <begin position="32"/>
        <end position="43"/>
    </location>
</feature>
<evidence type="ECO:0000256" key="1">
    <source>
        <dbReference type="SAM" id="MobiDB-lite"/>
    </source>
</evidence>
<comment type="caution">
    <text evidence="2">The sequence shown here is derived from an EMBL/GenBank/DDBJ whole genome shotgun (WGS) entry which is preliminary data.</text>
</comment>
<feature type="compositionally biased region" description="Basic and acidic residues" evidence="1">
    <location>
        <begin position="7"/>
        <end position="17"/>
    </location>
</feature>
<evidence type="ECO:0000313" key="3">
    <source>
        <dbReference type="Proteomes" id="UP001054889"/>
    </source>
</evidence>
<name>A0AAV5FYK9_ELECO</name>
<protein>
    <submittedName>
        <fullName evidence="2">Uncharacterized protein</fullName>
    </submittedName>
</protein>
<evidence type="ECO:0000313" key="2">
    <source>
        <dbReference type="EMBL" id="GJN40814.1"/>
    </source>
</evidence>